<evidence type="ECO:0000313" key="2">
    <source>
        <dbReference type="Proteomes" id="UP000719412"/>
    </source>
</evidence>
<organism evidence="1 2">
    <name type="scientific">Tenebrio molitor</name>
    <name type="common">Yellow mealworm beetle</name>
    <dbReference type="NCBI Taxonomy" id="7067"/>
    <lineage>
        <taxon>Eukaryota</taxon>
        <taxon>Metazoa</taxon>
        <taxon>Ecdysozoa</taxon>
        <taxon>Arthropoda</taxon>
        <taxon>Hexapoda</taxon>
        <taxon>Insecta</taxon>
        <taxon>Pterygota</taxon>
        <taxon>Neoptera</taxon>
        <taxon>Endopterygota</taxon>
        <taxon>Coleoptera</taxon>
        <taxon>Polyphaga</taxon>
        <taxon>Cucujiformia</taxon>
        <taxon>Tenebrionidae</taxon>
        <taxon>Tenebrio</taxon>
    </lineage>
</organism>
<proteinExistence type="predicted"/>
<accession>A0A8J6LDF3</accession>
<sequence>MDYILAKALTTGSRPIRWDRLRDESKLGASSTVQSMCAGYVPEIILIPQEVTEGMDRQGPDQNHAGLNIAVSSNSGFSGLSDLCSTPAETCFALAERHVCTELDDDLRRVRLFLDLSSDDEGDHVEEGGSSFSQIIRIRKQWSEGDQKNGNITFLVLLEVGQKGELRVWLLYCHEELRSLGIIDKYLNKAAILACSDASSKLHSPT</sequence>
<reference evidence="1" key="2">
    <citation type="submission" date="2021-08" db="EMBL/GenBank/DDBJ databases">
        <authorList>
            <person name="Eriksson T."/>
        </authorList>
    </citation>
    <scope>NUCLEOTIDE SEQUENCE</scope>
    <source>
        <strain evidence="1">Stoneville</strain>
        <tissue evidence="1">Whole head</tissue>
    </source>
</reference>
<protein>
    <submittedName>
        <fullName evidence="1">Uncharacterized protein</fullName>
    </submittedName>
</protein>
<dbReference type="EMBL" id="JABDTM020022594">
    <property type="protein sequence ID" value="KAH0815783.1"/>
    <property type="molecule type" value="Genomic_DNA"/>
</dbReference>
<gene>
    <name evidence="1" type="ORF">GEV33_007008</name>
</gene>
<dbReference type="AlphaFoldDB" id="A0A8J6LDF3"/>
<evidence type="ECO:0000313" key="1">
    <source>
        <dbReference type="EMBL" id="KAH0815783.1"/>
    </source>
</evidence>
<keyword evidence="2" id="KW-1185">Reference proteome</keyword>
<name>A0A8J6LDF3_TENMO</name>
<dbReference type="Proteomes" id="UP000719412">
    <property type="component" value="Unassembled WGS sequence"/>
</dbReference>
<reference evidence="1" key="1">
    <citation type="journal article" date="2020" name="J Insects Food Feed">
        <title>The yellow mealworm (Tenebrio molitor) genome: a resource for the emerging insects as food and feed industry.</title>
        <authorList>
            <person name="Eriksson T."/>
            <person name="Andere A."/>
            <person name="Kelstrup H."/>
            <person name="Emery V."/>
            <person name="Picard C."/>
        </authorList>
    </citation>
    <scope>NUCLEOTIDE SEQUENCE</scope>
    <source>
        <strain evidence="1">Stoneville</strain>
        <tissue evidence="1">Whole head</tissue>
    </source>
</reference>
<comment type="caution">
    <text evidence="1">The sequence shown here is derived from an EMBL/GenBank/DDBJ whole genome shotgun (WGS) entry which is preliminary data.</text>
</comment>